<dbReference type="RefSeq" id="WP_026546636.1">
    <property type="nucleotide sequence ID" value="NZ_JBBMFV010000004.1"/>
</dbReference>
<comment type="similarity">
    <text evidence="2 8">Belongs to the cytochrome P450 family.</text>
</comment>
<sequence>MTATVPTFELFSPHAADHAGGALAQGGIAAGSDGYAILSYQLATEVLRNPRFANSALRLMEEFGIRNGPVHGFRARSIIMQDGAQQLRLRTPLARFMGPATVQNTREVLTEIVAGIFNDVDDTKPVDFHSSVDRRIPSLVYCHLAGAPQSDAPKVQELSERTLALLARDPSLKPDILAAYDELFQYLQDLMQRKRQAGLGEDMLSHLMTLADDGKLTDQELFDEATSMLEASSVNTGHQIGLVVWNLLGNRDVWREIVADPSWIPAAVMEALRLYPRTGVISKIAEEEMEVGGITIPAGADVHVAVWSANRDPERFENPGEFILGRERNQPLTFSTGPHNCLGQGMAKVEIEEVVGYLARHYPNARVVDDATTITQTAGRWTIKQLTVETGTRAEDTHDI</sequence>
<name>A0ABV0GXE4_PAENI</name>
<dbReference type="Proteomes" id="UP001448614">
    <property type="component" value="Unassembled WGS sequence"/>
</dbReference>
<keyword evidence="10" id="KW-1185">Reference proteome</keyword>
<evidence type="ECO:0000256" key="7">
    <source>
        <dbReference type="ARBA" id="ARBA00023033"/>
    </source>
</evidence>
<dbReference type="PANTHER" id="PTHR46696:SF5">
    <property type="entry name" value="CYTOCHROME P450 BJ-1"/>
    <property type="match status" value="1"/>
</dbReference>
<protein>
    <submittedName>
        <fullName evidence="9">Cytochrome P450</fullName>
    </submittedName>
</protein>
<dbReference type="InterPro" id="IPR036396">
    <property type="entry name" value="Cyt_P450_sf"/>
</dbReference>
<dbReference type="SUPFAM" id="SSF48264">
    <property type="entry name" value="Cytochrome P450"/>
    <property type="match status" value="1"/>
</dbReference>
<evidence type="ECO:0000256" key="1">
    <source>
        <dbReference type="ARBA" id="ARBA00001971"/>
    </source>
</evidence>
<evidence type="ECO:0000256" key="2">
    <source>
        <dbReference type="ARBA" id="ARBA00010617"/>
    </source>
</evidence>
<evidence type="ECO:0000313" key="10">
    <source>
        <dbReference type="Proteomes" id="UP001448614"/>
    </source>
</evidence>
<evidence type="ECO:0000256" key="8">
    <source>
        <dbReference type="RuleBase" id="RU000461"/>
    </source>
</evidence>
<evidence type="ECO:0000256" key="6">
    <source>
        <dbReference type="ARBA" id="ARBA00023004"/>
    </source>
</evidence>
<reference evidence="9 10" key="1">
    <citation type="journal article" date="2024" name="Appl. Microbiol. Biotechnol.">
        <title>Biosynthetic gene clusters with biotechnological applications in novel Antarctic isolates from Actinomycetota.</title>
        <authorList>
            <person name="Bruna P."/>
            <person name="Nunez-Montero K."/>
            <person name="Contreras M.J."/>
            <person name="Leal K."/>
            <person name="Garcia M."/>
            <person name="Abanto M."/>
            <person name="Barrientos L."/>
        </authorList>
    </citation>
    <scope>NUCLEOTIDE SEQUENCE [LARGE SCALE GENOMIC DNA]</scope>
    <source>
        <strain evidence="9 10">Se16.17</strain>
    </source>
</reference>
<keyword evidence="5 8" id="KW-0560">Oxidoreductase</keyword>
<gene>
    <name evidence="9" type="ORF">V3C41_19745</name>
</gene>
<dbReference type="PANTHER" id="PTHR46696">
    <property type="entry name" value="P450, PUTATIVE (EUROFUNG)-RELATED"/>
    <property type="match status" value="1"/>
</dbReference>
<comment type="cofactor">
    <cofactor evidence="1">
        <name>heme</name>
        <dbReference type="ChEBI" id="CHEBI:30413"/>
    </cofactor>
</comment>
<proteinExistence type="inferred from homology"/>
<accession>A0ABV0GXE4</accession>
<dbReference type="PROSITE" id="PS00086">
    <property type="entry name" value="CYTOCHROME_P450"/>
    <property type="match status" value="1"/>
</dbReference>
<dbReference type="InterPro" id="IPR002397">
    <property type="entry name" value="Cyt_P450_B"/>
</dbReference>
<keyword evidence="3 8" id="KW-0349">Heme</keyword>
<evidence type="ECO:0000313" key="9">
    <source>
        <dbReference type="EMBL" id="MEO3943311.1"/>
    </source>
</evidence>
<keyword evidence="4 8" id="KW-0479">Metal-binding</keyword>
<dbReference type="InterPro" id="IPR017972">
    <property type="entry name" value="Cyt_P450_CS"/>
</dbReference>
<keyword evidence="7 8" id="KW-0503">Monooxygenase</keyword>
<dbReference type="PRINTS" id="PR00359">
    <property type="entry name" value="BP450"/>
</dbReference>
<dbReference type="EMBL" id="JBBMFV010000004">
    <property type="protein sequence ID" value="MEO3943311.1"/>
    <property type="molecule type" value="Genomic_DNA"/>
</dbReference>
<evidence type="ECO:0000256" key="5">
    <source>
        <dbReference type="ARBA" id="ARBA00023002"/>
    </source>
</evidence>
<comment type="caution">
    <text evidence="9">The sequence shown here is derived from an EMBL/GenBank/DDBJ whole genome shotgun (WGS) entry which is preliminary data.</text>
</comment>
<evidence type="ECO:0000256" key="4">
    <source>
        <dbReference type="ARBA" id="ARBA00022723"/>
    </source>
</evidence>
<dbReference type="InterPro" id="IPR001128">
    <property type="entry name" value="Cyt_P450"/>
</dbReference>
<organism evidence="9 10">
    <name type="scientific">Paenarthrobacter nicotinovorans</name>
    <name type="common">Arthrobacter nicotinovorans</name>
    <dbReference type="NCBI Taxonomy" id="29320"/>
    <lineage>
        <taxon>Bacteria</taxon>
        <taxon>Bacillati</taxon>
        <taxon>Actinomycetota</taxon>
        <taxon>Actinomycetes</taxon>
        <taxon>Micrococcales</taxon>
        <taxon>Micrococcaceae</taxon>
        <taxon>Paenarthrobacter</taxon>
    </lineage>
</organism>
<evidence type="ECO:0000256" key="3">
    <source>
        <dbReference type="ARBA" id="ARBA00022617"/>
    </source>
</evidence>
<dbReference type="Gene3D" id="1.10.630.10">
    <property type="entry name" value="Cytochrome P450"/>
    <property type="match status" value="1"/>
</dbReference>
<dbReference type="Pfam" id="PF00067">
    <property type="entry name" value="p450"/>
    <property type="match status" value="1"/>
</dbReference>
<keyword evidence="6 8" id="KW-0408">Iron</keyword>